<evidence type="ECO:0000256" key="3">
    <source>
        <dbReference type="ARBA" id="ARBA00023163"/>
    </source>
</evidence>
<keyword evidence="7" id="KW-1185">Reference proteome</keyword>
<evidence type="ECO:0000313" key="7">
    <source>
        <dbReference type="Proteomes" id="UP000309215"/>
    </source>
</evidence>
<dbReference type="AlphaFoldDB" id="A0A4U1J7D5"/>
<feature type="short sequence motif" description="PRPP-binding" evidence="4">
    <location>
        <begin position="96"/>
        <end position="108"/>
    </location>
</feature>
<organism evidence="6 7">
    <name type="scientific">Polyangium fumosum</name>
    <dbReference type="NCBI Taxonomy" id="889272"/>
    <lineage>
        <taxon>Bacteria</taxon>
        <taxon>Pseudomonadati</taxon>
        <taxon>Myxococcota</taxon>
        <taxon>Polyangia</taxon>
        <taxon>Polyangiales</taxon>
        <taxon>Polyangiaceae</taxon>
        <taxon>Polyangium</taxon>
    </lineage>
</organism>
<dbReference type="RefSeq" id="WP_136931839.1">
    <property type="nucleotide sequence ID" value="NZ_SSMQ01000030.1"/>
</dbReference>
<keyword evidence="2 4" id="KW-0805">Transcription regulation</keyword>
<dbReference type="OrthoDB" id="9802227at2"/>
<dbReference type="InterPro" id="IPR050137">
    <property type="entry name" value="PyrR_bifunctional"/>
</dbReference>
<dbReference type="InterPro" id="IPR029057">
    <property type="entry name" value="PRTase-like"/>
</dbReference>
<dbReference type="GO" id="GO:0004845">
    <property type="term" value="F:uracil phosphoribosyltransferase activity"/>
    <property type="evidence" value="ECO:0007669"/>
    <property type="project" value="UniProtKB-UniRule"/>
</dbReference>
<evidence type="ECO:0000256" key="2">
    <source>
        <dbReference type="ARBA" id="ARBA00023015"/>
    </source>
</evidence>
<dbReference type="Pfam" id="PF00156">
    <property type="entry name" value="Pribosyltran"/>
    <property type="match status" value="1"/>
</dbReference>
<keyword evidence="4 6" id="KW-0808">Transferase</keyword>
<name>A0A4U1J7D5_9BACT</name>
<dbReference type="Proteomes" id="UP000309215">
    <property type="component" value="Unassembled WGS sequence"/>
</dbReference>
<dbReference type="PANTHER" id="PTHR11608:SF0">
    <property type="entry name" value="BIFUNCTIONAL PROTEIN PYRR"/>
    <property type="match status" value="1"/>
</dbReference>
<dbReference type="GO" id="GO:0006355">
    <property type="term" value="P:regulation of DNA-templated transcription"/>
    <property type="evidence" value="ECO:0007669"/>
    <property type="project" value="UniProtKB-UniRule"/>
</dbReference>
<dbReference type="FunFam" id="3.40.50.2020:FF:000020">
    <property type="entry name" value="Bifunctional protein PyrR"/>
    <property type="match status" value="1"/>
</dbReference>
<feature type="domain" description="Phosphoribosyltransferase" evidence="5">
    <location>
        <begin position="9"/>
        <end position="147"/>
    </location>
</feature>
<evidence type="ECO:0000313" key="6">
    <source>
        <dbReference type="EMBL" id="TKD03254.1"/>
    </source>
</evidence>
<dbReference type="NCBIfam" id="NF003549">
    <property type="entry name" value="PRK05205.1-5"/>
    <property type="match status" value="1"/>
</dbReference>
<dbReference type="Gene3D" id="3.40.50.2020">
    <property type="match status" value="1"/>
</dbReference>
<proteinExistence type="inferred from homology"/>
<comment type="similarity">
    <text evidence="1 4">Belongs to the purine/pyrimidine phosphoribosyltransferase family. PyrR subfamily.</text>
</comment>
<dbReference type="NCBIfam" id="NF003545">
    <property type="entry name" value="PRK05205.1-1"/>
    <property type="match status" value="1"/>
</dbReference>
<dbReference type="SUPFAM" id="SSF53271">
    <property type="entry name" value="PRTase-like"/>
    <property type="match status" value="1"/>
</dbReference>
<comment type="function">
    <text evidence="4">Also displays a weak uracil phosphoribosyltransferase activity which is not physiologically significant.</text>
</comment>
<reference evidence="6 7" key="1">
    <citation type="submission" date="2019-04" db="EMBL/GenBank/DDBJ databases">
        <authorList>
            <person name="Li Y."/>
            <person name="Wang J."/>
        </authorList>
    </citation>
    <scope>NUCLEOTIDE SEQUENCE [LARGE SCALE GENOMIC DNA]</scope>
    <source>
        <strain evidence="6 7">DSM 14668</strain>
    </source>
</reference>
<dbReference type="EC" id="2.4.2.9" evidence="4"/>
<comment type="catalytic activity">
    <reaction evidence="4">
        <text>UMP + diphosphate = 5-phospho-alpha-D-ribose 1-diphosphate + uracil</text>
        <dbReference type="Rhea" id="RHEA:13017"/>
        <dbReference type="ChEBI" id="CHEBI:17568"/>
        <dbReference type="ChEBI" id="CHEBI:33019"/>
        <dbReference type="ChEBI" id="CHEBI:57865"/>
        <dbReference type="ChEBI" id="CHEBI:58017"/>
        <dbReference type="EC" id="2.4.2.9"/>
    </reaction>
</comment>
<dbReference type="InterPro" id="IPR023050">
    <property type="entry name" value="PyrR"/>
</dbReference>
<dbReference type="InterPro" id="IPR000836">
    <property type="entry name" value="PRTase_dom"/>
</dbReference>
<accession>A0A4U1J7D5</accession>
<sequence length="179" mass="19448">MSEVLLDPVAVARGLRRVAGEIAEHGGVRDLALIGIRRGGEPLAERLTALLRELEGEAPPTGSIDITLYRDDAATALPNPKIGPSRIPFEVRGKRVVLVDDVLYTGRTIRAALDAVLDYGRPRRIELCVLVDRGGRELPIHPDYTVRRVELGPGQRIEVAQKDDGTWATIEESSTLGGT</sequence>
<keyword evidence="3 4" id="KW-0804">Transcription</keyword>
<dbReference type="PANTHER" id="PTHR11608">
    <property type="entry name" value="BIFUNCTIONAL PROTEIN PYRR"/>
    <property type="match status" value="1"/>
</dbReference>
<dbReference type="EMBL" id="SSMQ01000030">
    <property type="protein sequence ID" value="TKD03254.1"/>
    <property type="molecule type" value="Genomic_DNA"/>
</dbReference>
<gene>
    <name evidence="4 6" type="primary">pyrR</name>
    <name evidence="6" type="ORF">E8A74_26310</name>
</gene>
<dbReference type="CDD" id="cd06223">
    <property type="entry name" value="PRTases_typeI"/>
    <property type="match status" value="1"/>
</dbReference>
<evidence type="ECO:0000256" key="4">
    <source>
        <dbReference type="HAMAP-Rule" id="MF_01219"/>
    </source>
</evidence>
<comment type="caution">
    <text evidence="6">The sequence shown here is derived from an EMBL/GenBank/DDBJ whole genome shotgun (WGS) entry which is preliminary data.</text>
</comment>
<protein>
    <recommendedName>
        <fullName evidence="4">Bifunctional protein PyrR</fullName>
    </recommendedName>
    <domain>
        <recommendedName>
            <fullName evidence="4">Pyrimidine operon regulatory protein</fullName>
        </recommendedName>
    </domain>
    <domain>
        <recommendedName>
            <fullName evidence="4">Uracil phosphoribosyltransferase</fullName>
            <shortName evidence="4">UPRTase</shortName>
            <ecNumber evidence="4">2.4.2.9</ecNumber>
        </recommendedName>
    </domain>
</protein>
<keyword evidence="4 6" id="KW-0328">Glycosyltransferase</keyword>
<evidence type="ECO:0000256" key="1">
    <source>
        <dbReference type="ARBA" id="ARBA00005565"/>
    </source>
</evidence>
<comment type="function">
    <text evidence="4">Regulates the transcription of the pyrimidine nucleotide (pyr) operon in response to exogenous pyrimidines.</text>
</comment>
<evidence type="ECO:0000259" key="5">
    <source>
        <dbReference type="Pfam" id="PF00156"/>
    </source>
</evidence>
<dbReference type="HAMAP" id="MF_01219">
    <property type="entry name" value="PyrR"/>
    <property type="match status" value="1"/>
</dbReference>